<dbReference type="PROSITE" id="PS50994">
    <property type="entry name" value="INTEGRASE"/>
    <property type="match status" value="1"/>
</dbReference>
<proteinExistence type="predicted"/>
<reference evidence="3" key="1">
    <citation type="submission" date="2021-03" db="EMBL/GenBank/DDBJ databases">
        <title>Draft genome sequence of rust myrtle Austropuccinia psidii MF-1, a brazilian biotype.</title>
        <authorList>
            <person name="Quecine M.C."/>
            <person name="Pachon D.M.R."/>
            <person name="Bonatelli M.L."/>
            <person name="Correr F.H."/>
            <person name="Franceschini L.M."/>
            <person name="Leite T.F."/>
            <person name="Margarido G.R.A."/>
            <person name="Almeida C.A."/>
            <person name="Ferrarezi J.A."/>
            <person name="Labate C.A."/>
        </authorList>
    </citation>
    <scope>NUCLEOTIDE SEQUENCE</scope>
    <source>
        <strain evidence="3">MF-1</strain>
    </source>
</reference>
<name>A0A9Q3PYZ6_9BASI</name>
<dbReference type="PANTHER" id="PTHR37984">
    <property type="entry name" value="PROTEIN CBG26694"/>
    <property type="match status" value="1"/>
</dbReference>
<dbReference type="GO" id="GO:0003723">
    <property type="term" value="F:RNA binding"/>
    <property type="evidence" value="ECO:0007669"/>
    <property type="project" value="UniProtKB-KW"/>
</dbReference>
<sequence>MFQSIAKPVTDVKKQTNPLENMIKIQEPRRAWETFHMDWVLGLAPGGDRSYNACFVIVDRFSKTPSFLTCYKDDTAMDTTLLIWTRVVSCTGIFTNIIGDGDPKFTSALWKNLHQLFGTNLSPSKAYHPQIDGLADKITQILEDMIRIFFAYGPGFRDCDVFAHNWCTVLPSLQLAYKTSIHASTNQNPAVLEKGFNPRLPQDSLGKDLVNIHPTASTFKGLL</sequence>
<dbReference type="InterPro" id="IPR050951">
    <property type="entry name" value="Retrovirus_Pol_polyprotein"/>
</dbReference>
<dbReference type="InterPro" id="IPR001584">
    <property type="entry name" value="Integrase_cat-core"/>
</dbReference>
<dbReference type="PANTHER" id="PTHR37984:SF15">
    <property type="entry name" value="INTEGRASE CATALYTIC DOMAIN-CONTAINING PROTEIN"/>
    <property type="match status" value="1"/>
</dbReference>
<dbReference type="Gene3D" id="3.30.420.10">
    <property type="entry name" value="Ribonuclease H-like superfamily/Ribonuclease H"/>
    <property type="match status" value="1"/>
</dbReference>
<dbReference type="Proteomes" id="UP000765509">
    <property type="component" value="Unassembled WGS sequence"/>
</dbReference>
<dbReference type="GO" id="GO:0015074">
    <property type="term" value="P:DNA integration"/>
    <property type="evidence" value="ECO:0007669"/>
    <property type="project" value="InterPro"/>
</dbReference>
<evidence type="ECO:0000313" key="3">
    <source>
        <dbReference type="EMBL" id="MBW0577282.1"/>
    </source>
</evidence>
<keyword evidence="4" id="KW-1185">Reference proteome</keyword>
<feature type="domain" description="Integrase catalytic" evidence="2">
    <location>
        <begin position="24"/>
        <end position="197"/>
    </location>
</feature>
<dbReference type="EMBL" id="AVOT02100284">
    <property type="protein sequence ID" value="MBW0577282.1"/>
    <property type="molecule type" value="Genomic_DNA"/>
</dbReference>
<keyword evidence="1" id="KW-0694">RNA-binding</keyword>
<dbReference type="SUPFAM" id="SSF53098">
    <property type="entry name" value="Ribonuclease H-like"/>
    <property type="match status" value="1"/>
</dbReference>
<organism evidence="3 4">
    <name type="scientific">Austropuccinia psidii MF-1</name>
    <dbReference type="NCBI Taxonomy" id="1389203"/>
    <lineage>
        <taxon>Eukaryota</taxon>
        <taxon>Fungi</taxon>
        <taxon>Dikarya</taxon>
        <taxon>Basidiomycota</taxon>
        <taxon>Pucciniomycotina</taxon>
        <taxon>Pucciniomycetes</taxon>
        <taxon>Pucciniales</taxon>
        <taxon>Sphaerophragmiaceae</taxon>
        <taxon>Austropuccinia</taxon>
    </lineage>
</organism>
<evidence type="ECO:0000313" key="4">
    <source>
        <dbReference type="Proteomes" id="UP000765509"/>
    </source>
</evidence>
<accession>A0A9Q3PYZ6</accession>
<evidence type="ECO:0000259" key="2">
    <source>
        <dbReference type="PROSITE" id="PS50994"/>
    </source>
</evidence>
<comment type="caution">
    <text evidence="3">The sequence shown here is derived from an EMBL/GenBank/DDBJ whole genome shotgun (WGS) entry which is preliminary data.</text>
</comment>
<protein>
    <recommendedName>
        <fullName evidence="2">Integrase catalytic domain-containing protein</fullName>
    </recommendedName>
</protein>
<dbReference type="GO" id="GO:0005634">
    <property type="term" value="C:nucleus"/>
    <property type="evidence" value="ECO:0007669"/>
    <property type="project" value="UniProtKB-ARBA"/>
</dbReference>
<gene>
    <name evidence="3" type="ORF">O181_116997</name>
</gene>
<dbReference type="InterPro" id="IPR036397">
    <property type="entry name" value="RNaseH_sf"/>
</dbReference>
<dbReference type="InterPro" id="IPR012337">
    <property type="entry name" value="RNaseH-like_sf"/>
</dbReference>
<evidence type="ECO:0000256" key="1">
    <source>
        <dbReference type="ARBA" id="ARBA00022884"/>
    </source>
</evidence>
<dbReference type="AlphaFoldDB" id="A0A9Q3PYZ6"/>